<feature type="region of interest" description="Disordered" evidence="1">
    <location>
        <begin position="461"/>
        <end position="615"/>
    </location>
</feature>
<feature type="signal peptide" evidence="3">
    <location>
        <begin position="1"/>
        <end position="17"/>
    </location>
</feature>
<feature type="compositionally biased region" description="Polar residues" evidence="1">
    <location>
        <begin position="221"/>
        <end position="265"/>
    </location>
</feature>
<dbReference type="Proteomes" id="UP000240883">
    <property type="component" value="Unassembled WGS sequence"/>
</dbReference>
<feature type="compositionally biased region" description="Polar residues" evidence="1">
    <location>
        <begin position="193"/>
        <end position="204"/>
    </location>
</feature>
<organism evidence="4 5">
    <name type="scientific">Corynespora cassiicola Philippines</name>
    <dbReference type="NCBI Taxonomy" id="1448308"/>
    <lineage>
        <taxon>Eukaryota</taxon>
        <taxon>Fungi</taxon>
        <taxon>Dikarya</taxon>
        <taxon>Ascomycota</taxon>
        <taxon>Pezizomycotina</taxon>
        <taxon>Dothideomycetes</taxon>
        <taxon>Pleosporomycetidae</taxon>
        <taxon>Pleosporales</taxon>
        <taxon>Corynesporascaceae</taxon>
        <taxon>Corynespora</taxon>
    </lineage>
</organism>
<proteinExistence type="predicted"/>
<sequence>MKTVIALLCPLLGHVAATRSLSSSGDYLDQVVTKTIYNTHYVAADYGSLKRHGAKTHGQTDDTRHWEPNEASLPSEAGLHRRQIQGTTQTSRWRHEPTIPQRAPSGVPPSPPIYSQNPAHLDPRHDVDSSPHQPTRTLLASPVSSLIMGYSHPQQGSPVIYYLRVAIGNVTIKVPIKERVAQSFCKVVEENSRQNPGKSITVSKRPQKTEKSLTSAKDKTNNSTGIPHEATSSWGRRSSNNDATHRPSNTKSSVKPGTPSLNPRLSSSIDQQSESSSRKEGTTTQSIPTKGFIWPTQGGQTKGSGETSRPRTTTVHSQSMPEFSFGVPTSKKISTSANLRPGEFFPFQVTTVGPVTFTCLGETCDRLRDIYIASGVPVTYLVGSMDLAVQTGFANAAVRQVDLPMWKGIWKRRYVDMSDFEEGELQAISGEQIHGEGSSDNKDNLEDVILTEKIISQLLEQQQPQKTDTGNESNSKLPAHGHNPGTPQDEEPSSKPFPSRPSASWPNPTGDPFDDPSWTNNPSLNPSKHPKASSSSSSASSDDDWPPGEDWSTEDWPPKPTTSHTPIGEPPTSPSPSPTSDSPQESPTYLDPSDPWWTSNDLDSPLPTFSPGPTIVLPPDYSGPFPPTGPISTSTDPFYWEPECALTSRATATGQDGRTVEGVVTTGWGCWTWDNSAPPATTTAVGTMPGATSATSGAGRKGVIQGTDKGVWWVGAVVGGLYVAVGFWELWRNVLGRMRVSVLQALWDRVVVGVRFEDVFRDPLEGLLAKDKVA</sequence>
<feature type="region of interest" description="Disordered" evidence="1">
    <location>
        <begin position="51"/>
        <end position="137"/>
    </location>
</feature>
<evidence type="ECO:0000313" key="4">
    <source>
        <dbReference type="EMBL" id="PSN69823.1"/>
    </source>
</evidence>
<reference evidence="4 5" key="1">
    <citation type="journal article" date="2018" name="Front. Microbiol.">
        <title>Genome-Wide Analysis of Corynespora cassiicola Leaf Fall Disease Putative Effectors.</title>
        <authorList>
            <person name="Lopez D."/>
            <person name="Ribeiro S."/>
            <person name="Label P."/>
            <person name="Fumanal B."/>
            <person name="Venisse J.S."/>
            <person name="Kohler A."/>
            <person name="de Oliveira R.R."/>
            <person name="Labutti K."/>
            <person name="Lipzen A."/>
            <person name="Lail K."/>
            <person name="Bauer D."/>
            <person name="Ohm R.A."/>
            <person name="Barry K.W."/>
            <person name="Spatafora J."/>
            <person name="Grigoriev I.V."/>
            <person name="Martin F.M."/>
            <person name="Pujade-Renaud V."/>
        </authorList>
    </citation>
    <scope>NUCLEOTIDE SEQUENCE [LARGE SCALE GENOMIC DNA]</scope>
    <source>
        <strain evidence="4 5">Philippines</strain>
    </source>
</reference>
<protein>
    <submittedName>
        <fullName evidence="4">Uncharacterized protein</fullName>
    </submittedName>
</protein>
<keyword evidence="2" id="KW-0812">Transmembrane</keyword>
<feature type="compositionally biased region" description="Acidic residues" evidence="1">
    <location>
        <begin position="541"/>
        <end position="553"/>
    </location>
</feature>
<feature type="compositionally biased region" description="Polar residues" evidence="1">
    <location>
        <begin position="297"/>
        <end position="321"/>
    </location>
</feature>
<feature type="compositionally biased region" description="Low complexity" evidence="1">
    <location>
        <begin position="266"/>
        <end position="275"/>
    </location>
</feature>
<dbReference type="AlphaFoldDB" id="A0A2T2NWN3"/>
<keyword evidence="3" id="KW-0732">Signal</keyword>
<keyword evidence="2" id="KW-1133">Transmembrane helix</keyword>
<feature type="compositionally biased region" description="Pro residues" evidence="1">
    <location>
        <begin position="568"/>
        <end position="577"/>
    </location>
</feature>
<feature type="compositionally biased region" description="Basic and acidic residues" evidence="1">
    <location>
        <begin position="58"/>
        <end position="68"/>
    </location>
</feature>
<dbReference type="EMBL" id="KZ678132">
    <property type="protein sequence ID" value="PSN69823.1"/>
    <property type="molecule type" value="Genomic_DNA"/>
</dbReference>
<evidence type="ECO:0000313" key="5">
    <source>
        <dbReference type="Proteomes" id="UP000240883"/>
    </source>
</evidence>
<feature type="compositionally biased region" description="Basic and acidic residues" evidence="1">
    <location>
        <begin position="207"/>
        <end position="220"/>
    </location>
</feature>
<feature type="compositionally biased region" description="Low complexity" evidence="1">
    <location>
        <begin position="578"/>
        <end position="588"/>
    </location>
</feature>
<keyword evidence="2" id="KW-0472">Membrane</keyword>
<evidence type="ECO:0000256" key="3">
    <source>
        <dbReference type="SAM" id="SignalP"/>
    </source>
</evidence>
<feature type="region of interest" description="Disordered" evidence="1">
    <location>
        <begin position="189"/>
        <end position="327"/>
    </location>
</feature>
<feature type="compositionally biased region" description="Polar residues" evidence="1">
    <location>
        <begin position="461"/>
        <end position="476"/>
    </location>
</feature>
<keyword evidence="5" id="KW-1185">Reference proteome</keyword>
<evidence type="ECO:0000256" key="2">
    <source>
        <dbReference type="SAM" id="Phobius"/>
    </source>
</evidence>
<name>A0A2T2NWN3_CORCC</name>
<gene>
    <name evidence="4" type="ORF">BS50DRAFT_585334</name>
</gene>
<feature type="transmembrane region" description="Helical" evidence="2">
    <location>
        <begin position="710"/>
        <end position="731"/>
    </location>
</feature>
<evidence type="ECO:0000256" key="1">
    <source>
        <dbReference type="SAM" id="MobiDB-lite"/>
    </source>
</evidence>
<feature type="chain" id="PRO_5015622203" evidence="3">
    <location>
        <begin position="18"/>
        <end position="774"/>
    </location>
</feature>
<accession>A0A2T2NWN3</accession>
<feature type="compositionally biased region" description="Polar residues" evidence="1">
    <location>
        <begin position="517"/>
        <end position="526"/>
    </location>
</feature>